<dbReference type="EMBL" id="AAXF02000038">
    <property type="protein sequence ID" value="EDO13453.1"/>
    <property type="molecule type" value="Genomic_DNA"/>
</dbReference>
<evidence type="ECO:0000313" key="3">
    <source>
        <dbReference type="Proteomes" id="UP000005475"/>
    </source>
</evidence>
<keyword evidence="1" id="KW-0472">Membrane</keyword>
<reference evidence="2 3" key="1">
    <citation type="submission" date="2007-03" db="EMBL/GenBank/DDBJ databases">
        <authorList>
            <person name="Fulton L."/>
            <person name="Clifton S."/>
            <person name="Fulton B."/>
            <person name="Xu J."/>
            <person name="Minx P."/>
            <person name="Pepin K.H."/>
            <person name="Johnson M."/>
            <person name="Thiruvilangam P."/>
            <person name="Bhonagiri V."/>
            <person name="Nash W.E."/>
            <person name="Mardis E.R."/>
            <person name="Wilson R.K."/>
        </authorList>
    </citation>
    <scope>NUCLEOTIDE SEQUENCE [LARGE SCALE GENOMIC DNA]</scope>
    <source>
        <strain evidence="3">ATCC 8483 / DSM 1896 / JCM 5824 / BCRC 10623 / CCUG 4943 / NCTC 11153</strain>
    </source>
</reference>
<accession>A0AAN3ABK7</accession>
<dbReference type="AlphaFoldDB" id="A0AAN3ABK7"/>
<sequence length="35" mass="4242">MLIIKSVSYLLFLIIKELIVYFLHCKNTMKERDLL</sequence>
<proteinExistence type="predicted"/>
<organism evidence="2 3">
    <name type="scientific">Bacteroides ovatus (strain ATCC 8483 / DSM 1896 / JCM 5824 / BCRC 10623 / CCUG 4943 / NCTC 11153)</name>
    <dbReference type="NCBI Taxonomy" id="411476"/>
    <lineage>
        <taxon>Bacteria</taxon>
        <taxon>Pseudomonadati</taxon>
        <taxon>Bacteroidota</taxon>
        <taxon>Bacteroidia</taxon>
        <taxon>Bacteroidales</taxon>
        <taxon>Bacteroidaceae</taxon>
        <taxon>Bacteroides</taxon>
    </lineage>
</organism>
<feature type="transmembrane region" description="Helical" evidence="1">
    <location>
        <begin position="6"/>
        <end position="23"/>
    </location>
</feature>
<evidence type="ECO:0000256" key="1">
    <source>
        <dbReference type="SAM" id="Phobius"/>
    </source>
</evidence>
<dbReference type="Proteomes" id="UP000005475">
    <property type="component" value="Unassembled WGS sequence"/>
</dbReference>
<comment type="caution">
    <text evidence="2">The sequence shown here is derived from an EMBL/GenBank/DDBJ whole genome shotgun (WGS) entry which is preliminary data.</text>
</comment>
<name>A0AAN3ABK7_BACO1</name>
<keyword evidence="1" id="KW-1133">Transmembrane helix</keyword>
<evidence type="ECO:0000313" key="2">
    <source>
        <dbReference type="EMBL" id="EDO13453.1"/>
    </source>
</evidence>
<protein>
    <submittedName>
        <fullName evidence="2">Uncharacterized protein</fullName>
    </submittedName>
</protein>
<reference evidence="3" key="2">
    <citation type="submission" date="2007-04" db="EMBL/GenBank/DDBJ databases">
        <title>Draft genome sequence of Bacteroides ovatus (ATCC 8483).</title>
        <authorList>
            <person name="Sudarsanam P."/>
            <person name="Ley R."/>
            <person name="Guruge J."/>
            <person name="Turnbaugh P.J."/>
            <person name="Mahowald M."/>
            <person name="Liep D."/>
            <person name="Gordon J."/>
        </authorList>
    </citation>
    <scope>NUCLEOTIDE SEQUENCE [LARGE SCALE GENOMIC DNA]</scope>
    <source>
        <strain evidence="3">ATCC 8483 / DSM 1896 / JCM 5824 / BCRC 10623 / CCUG 4943 / NCTC 11153</strain>
    </source>
</reference>
<keyword evidence="1" id="KW-0812">Transmembrane</keyword>
<gene>
    <name evidence="2" type="ORF">BACOVA_00806</name>
</gene>